<sequence length="601" mass="69092">MQPQASSEDLWRGNVLDPQGRTIRRWNKVFLMACIVSLIVDPLFLFLPIVRKEQCIEFDIPLEVSLLAIRCVADLFYIFHIFVQSRTAYVAPSSRVFGRGELVVDSSQVRARYLHGGFWADLLAALPLPQLMIWVTRPLLPDSTRMNARNVLLCIIIVQYPLRFLLVFPLWSEIVKAVDVISQTAWAGAAYNLTVFMLASHVLGAGWYHLSIDAHLTCWRTICHSTSSSCNEGFFDCRKVLDPARDAWYRSSNVSNVCSAASIFYDFGIYGQVVEKLNESPFFNKYFYCLWWGIQNLSCLGQSLATTTNIGENCYSIFVTILGLIFSALLISNIKRYLQSLMGRLEAWWLMRTDIEHWMHHRKLPRQLREDVRKHDYFKWLATKGVDEESILNGLPVGLRRAIKRHLCLKLVQRVILFDEMDESTLDAICERLKPMQYTKGMCLIREGDVVNEMLFIIRGNLLSYTTNGGSTGFLNSCQLSPGDFCGEELLTCALNPRPRADVLPISTRTVRAISDVEAFALRSEELNFLASQFRELRSKQLQGKFRFYSQQWRTWAAFSIQVAWRRHKNRKLVDESNAREAANERRSGSRSMVVPLKQEE</sequence>
<name>A0ACB9QTN5_9MYRT</name>
<proteinExistence type="predicted"/>
<evidence type="ECO:0000313" key="1">
    <source>
        <dbReference type="EMBL" id="KAI4368764.1"/>
    </source>
</evidence>
<dbReference type="EMBL" id="CM042884">
    <property type="protein sequence ID" value="KAI4368764.1"/>
    <property type="molecule type" value="Genomic_DNA"/>
</dbReference>
<accession>A0ACB9QTN5</accession>
<evidence type="ECO:0000313" key="2">
    <source>
        <dbReference type="Proteomes" id="UP001057402"/>
    </source>
</evidence>
<organism evidence="1 2">
    <name type="scientific">Melastoma candidum</name>
    <dbReference type="NCBI Taxonomy" id="119954"/>
    <lineage>
        <taxon>Eukaryota</taxon>
        <taxon>Viridiplantae</taxon>
        <taxon>Streptophyta</taxon>
        <taxon>Embryophyta</taxon>
        <taxon>Tracheophyta</taxon>
        <taxon>Spermatophyta</taxon>
        <taxon>Magnoliopsida</taxon>
        <taxon>eudicotyledons</taxon>
        <taxon>Gunneridae</taxon>
        <taxon>Pentapetalae</taxon>
        <taxon>rosids</taxon>
        <taxon>malvids</taxon>
        <taxon>Myrtales</taxon>
        <taxon>Melastomataceae</taxon>
        <taxon>Melastomatoideae</taxon>
        <taxon>Melastomateae</taxon>
        <taxon>Melastoma</taxon>
    </lineage>
</organism>
<keyword evidence="2" id="KW-1185">Reference proteome</keyword>
<gene>
    <name evidence="1" type="ORF">MLD38_017281</name>
</gene>
<comment type="caution">
    <text evidence="1">The sequence shown here is derived from an EMBL/GenBank/DDBJ whole genome shotgun (WGS) entry which is preliminary data.</text>
</comment>
<dbReference type="Proteomes" id="UP001057402">
    <property type="component" value="Chromosome 5"/>
</dbReference>
<reference evidence="2" key="1">
    <citation type="journal article" date="2023" name="Front. Plant Sci.">
        <title>Chromosomal-level genome assembly of Melastoma candidum provides insights into trichome evolution.</title>
        <authorList>
            <person name="Zhong Y."/>
            <person name="Wu W."/>
            <person name="Sun C."/>
            <person name="Zou P."/>
            <person name="Liu Y."/>
            <person name="Dai S."/>
            <person name="Zhou R."/>
        </authorList>
    </citation>
    <scope>NUCLEOTIDE SEQUENCE [LARGE SCALE GENOMIC DNA]</scope>
</reference>
<protein>
    <submittedName>
        <fullName evidence="1">Uncharacterized protein</fullName>
    </submittedName>
</protein>